<organism evidence="12 13">
    <name type="scientific">Lymnaea stagnalis</name>
    <name type="common">Great pond snail</name>
    <name type="synonym">Helix stagnalis</name>
    <dbReference type="NCBI Taxonomy" id="6523"/>
    <lineage>
        <taxon>Eukaryota</taxon>
        <taxon>Metazoa</taxon>
        <taxon>Spiralia</taxon>
        <taxon>Lophotrochozoa</taxon>
        <taxon>Mollusca</taxon>
        <taxon>Gastropoda</taxon>
        <taxon>Heterobranchia</taxon>
        <taxon>Euthyneura</taxon>
        <taxon>Panpulmonata</taxon>
        <taxon>Hygrophila</taxon>
        <taxon>Lymnaeoidea</taxon>
        <taxon>Lymnaeidae</taxon>
        <taxon>Lymnaea</taxon>
    </lineage>
</organism>
<accession>A0AAV2HK43</accession>
<evidence type="ECO:0000256" key="9">
    <source>
        <dbReference type="ARBA" id="ARBA00023201"/>
    </source>
</evidence>
<dbReference type="AlphaFoldDB" id="A0AAV2HK43"/>
<evidence type="ECO:0000256" key="3">
    <source>
        <dbReference type="ARBA" id="ARBA00022461"/>
    </source>
</evidence>
<keyword evidence="5" id="KW-1133">Transmembrane helix</keyword>
<comment type="similarity">
    <text evidence="11">Belongs to the amiloride-sensitive sodium channel (TC 1.A.6) family.</text>
</comment>
<keyword evidence="8" id="KW-0472">Membrane</keyword>
<dbReference type="PANTHER" id="PTHR11690">
    <property type="entry name" value="AMILORIDE-SENSITIVE SODIUM CHANNEL-RELATED"/>
    <property type="match status" value="1"/>
</dbReference>
<sequence>MRNFHKSGNCYTFGDTIHDKRKRHTKKIGPANGLVLELEIGRRHYLSLTPSVGVKILIHNNSGYVFPPDSGVVAGPGYSTSIGIKRVETYLLPPPYGICVDGNSEESRKKNMYAHWGYAYTNHECRRTCFQVALLNSCNCTDDNIPGGVGTLLGSAEATRKYGNLTVPECDTKLHGKCLRDTEKDNQVDGFGCADKCPPSCDSVKYDKFLSQAVWPAEGYLRHFLRKVNMSYHRRNQTFPPHGASEDYVRKHFMRLEIHYESMEYEVKRTIPSYDWNKVLSDVGGQLGLWLGFSILTAVELGEFGLNLL</sequence>
<keyword evidence="3 11" id="KW-0894">Sodium channel</keyword>
<dbReference type="Pfam" id="PF00858">
    <property type="entry name" value="ASC"/>
    <property type="match status" value="1"/>
</dbReference>
<keyword evidence="9 11" id="KW-0739">Sodium transport</keyword>
<evidence type="ECO:0000313" key="12">
    <source>
        <dbReference type="EMBL" id="CAL1532417.1"/>
    </source>
</evidence>
<keyword evidence="2 11" id="KW-0813">Transport</keyword>
<evidence type="ECO:0000256" key="5">
    <source>
        <dbReference type="ARBA" id="ARBA00022989"/>
    </source>
</evidence>
<comment type="subcellular location">
    <subcellularLocation>
        <location evidence="1">Membrane</location>
        <topology evidence="1">Multi-pass membrane protein</topology>
    </subcellularLocation>
</comment>
<evidence type="ECO:0000256" key="11">
    <source>
        <dbReference type="RuleBase" id="RU000679"/>
    </source>
</evidence>
<dbReference type="Gene3D" id="1.10.287.770">
    <property type="entry name" value="YojJ-like"/>
    <property type="match status" value="1"/>
</dbReference>
<evidence type="ECO:0000313" key="13">
    <source>
        <dbReference type="Proteomes" id="UP001497497"/>
    </source>
</evidence>
<feature type="non-terminal residue" evidence="12">
    <location>
        <position position="309"/>
    </location>
</feature>
<evidence type="ECO:0000256" key="1">
    <source>
        <dbReference type="ARBA" id="ARBA00004141"/>
    </source>
</evidence>
<evidence type="ECO:0000256" key="7">
    <source>
        <dbReference type="ARBA" id="ARBA00023065"/>
    </source>
</evidence>
<dbReference type="PANTHER" id="PTHR11690:SF248">
    <property type="entry name" value="PICKPOCKET 17, ISOFORM A"/>
    <property type="match status" value="1"/>
</dbReference>
<keyword evidence="6" id="KW-0915">Sodium</keyword>
<comment type="caution">
    <text evidence="12">The sequence shown here is derived from an EMBL/GenBank/DDBJ whole genome shotgun (WGS) entry which is preliminary data.</text>
</comment>
<dbReference type="GO" id="GO:0015280">
    <property type="term" value="F:ligand-gated sodium channel activity"/>
    <property type="evidence" value="ECO:0007669"/>
    <property type="project" value="TreeGrafter"/>
</dbReference>
<keyword evidence="13" id="KW-1185">Reference proteome</keyword>
<dbReference type="Gene3D" id="2.60.470.10">
    <property type="entry name" value="Acid-sensing ion channels like domains"/>
    <property type="match status" value="1"/>
</dbReference>
<evidence type="ECO:0000256" key="2">
    <source>
        <dbReference type="ARBA" id="ARBA00022448"/>
    </source>
</evidence>
<gene>
    <name evidence="12" type="ORF">GSLYS_00006496001</name>
</gene>
<dbReference type="GO" id="GO:0005886">
    <property type="term" value="C:plasma membrane"/>
    <property type="evidence" value="ECO:0007669"/>
    <property type="project" value="TreeGrafter"/>
</dbReference>
<evidence type="ECO:0000256" key="4">
    <source>
        <dbReference type="ARBA" id="ARBA00022692"/>
    </source>
</evidence>
<keyword evidence="4 11" id="KW-0812">Transmembrane</keyword>
<dbReference type="EMBL" id="CAXITT010000116">
    <property type="protein sequence ID" value="CAL1532417.1"/>
    <property type="molecule type" value="Genomic_DNA"/>
</dbReference>
<evidence type="ECO:0000256" key="6">
    <source>
        <dbReference type="ARBA" id="ARBA00023053"/>
    </source>
</evidence>
<dbReference type="PRINTS" id="PR01078">
    <property type="entry name" value="AMINACHANNEL"/>
</dbReference>
<reference evidence="12 13" key="1">
    <citation type="submission" date="2024-04" db="EMBL/GenBank/DDBJ databases">
        <authorList>
            <consortium name="Genoscope - CEA"/>
            <person name="William W."/>
        </authorList>
    </citation>
    <scope>NUCLEOTIDE SEQUENCE [LARGE SCALE GENOMIC DNA]</scope>
</reference>
<protein>
    <submittedName>
        <fullName evidence="12">Uncharacterized protein</fullName>
    </submittedName>
</protein>
<proteinExistence type="inferred from homology"/>
<evidence type="ECO:0000256" key="8">
    <source>
        <dbReference type="ARBA" id="ARBA00023136"/>
    </source>
</evidence>
<keyword evidence="7 11" id="KW-0406">Ion transport</keyword>
<keyword evidence="10 11" id="KW-0407">Ion channel</keyword>
<name>A0AAV2HK43_LYMST</name>
<dbReference type="InterPro" id="IPR001873">
    <property type="entry name" value="ENaC"/>
</dbReference>
<evidence type="ECO:0000256" key="10">
    <source>
        <dbReference type="ARBA" id="ARBA00023303"/>
    </source>
</evidence>
<dbReference type="Proteomes" id="UP001497497">
    <property type="component" value="Unassembled WGS sequence"/>
</dbReference>